<feature type="transmembrane region" description="Helical" evidence="2">
    <location>
        <begin position="30"/>
        <end position="51"/>
    </location>
</feature>
<feature type="compositionally biased region" description="Basic and acidic residues" evidence="1">
    <location>
        <begin position="225"/>
        <end position="237"/>
    </location>
</feature>
<protein>
    <submittedName>
        <fullName evidence="3">Uncharacterized protein</fullName>
    </submittedName>
</protein>
<keyword evidence="2" id="KW-0472">Membrane</keyword>
<evidence type="ECO:0000313" key="4">
    <source>
        <dbReference type="Proteomes" id="UP000035034"/>
    </source>
</evidence>
<organism evidence="3 4">
    <name type="scientific">Gordonia effusa NBRC 100432</name>
    <dbReference type="NCBI Taxonomy" id="1077974"/>
    <lineage>
        <taxon>Bacteria</taxon>
        <taxon>Bacillati</taxon>
        <taxon>Actinomycetota</taxon>
        <taxon>Actinomycetes</taxon>
        <taxon>Mycobacteriales</taxon>
        <taxon>Gordoniaceae</taxon>
        <taxon>Gordonia</taxon>
    </lineage>
</organism>
<feature type="transmembrane region" description="Helical" evidence="2">
    <location>
        <begin position="148"/>
        <end position="170"/>
    </location>
</feature>
<proteinExistence type="predicted"/>
<dbReference type="EMBL" id="BAEH01000075">
    <property type="protein sequence ID" value="GAB19127.1"/>
    <property type="molecule type" value="Genomic_DNA"/>
</dbReference>
<dbReference type="AlphaFoldDB" id="H0R222"/>
<dbReference type="Proteomes" id="UP000035034">
    <property type="component" value="Unassembled WGS sequence"/>
</dbReference>
<keyword evidence="2" id="KW-0812">Transmembrane</keyword>
<gene>
    <name evidence="3" type="ORF">GOEFS_075_00480</name>
</gene>
<name>H0R222_9ACTN</name>
<feature type="transmembrane region" description="Helical" evidence="2">
    <location>
        <begin position="118"/>
        <end position="136"/>
    </location>
</feature>
<dbReference type="eggNOG" id="ENOG5031W0C">
    <property type="taxonomic scope" value="Bacteria"/>
</dbReference>
<feature type="compositionally biased region" description="Pro residues" evidence="1">
    <location>
        <begin position="197"/>
        <end position="212"/>
    </location>
</feature>
<comment type="caution">
    <text evidence="3">The sequence shown here is derived from an EMBL/GenBank/DDBJ whole genome shotgun (WGS) entry which is preliminary data.</text>
</comment>
<reference evidence="3 4" key="1">
    <citation type="submission" date="2011-12" db="EMBL/GenBank/DDBJ databases">
        <title>Whole genome shotgun sequence of Gordonia effusa NBRC 100432.</title>
        <authorList>
            <person name="Yoshida I."/>
            <person name="Takarada H."/>
            <person name="Hosoyama A."/>
            <person name="Tsuchikane K."/>
            <person name="Katsumata H."/>
            <person name="Yamazaki S."/>
            <person name="Fujita N."/>
        </authorList>
    </citation>
    <scope>NUCLEOTIDE SEQUENCE [LARGE SCALE GENOMIC DNA]</scope>
    <source>
        <strain evidence="3 4">NBRC 100432</strain>
    </source>
</reference>
<keyword evidence="2" id="KW-1133">Transmembrane helix</keyword>
<accession>H0R222</accession>
<evidence type="ECO:0000256" key="2">
    <source>
        <dbReference type="SAM" id="Phobius"/>
    </source>
</evidence>
<sequence>MVIVPVDVVGIVLNSSDLNLTDLTDLTISWIFWGLFSIPTVLITIAVLAWGRSTARRVAAAATAVIVLGVQRLLTMPPVFAQLTAESGVHASIRWMTITLWIVGMVLSWGIARRRTPFAWVGLVPTVLLIALAIWISDIDWALEPWLINILTTAAIDLAIVISILAMRACDRIGMSMRQPARAITPQGYVPQQFPGTPLPNQPAAAPLPSPGTAPVAQPYGHQPQHHEDDQPGPDPR</sequence>
<feature type="transmembrane region" description="Helical" evidence="2">
    <location>
        <begin position="92"/>
        <end position="111"/>
    </location>
</feature>
<evidence type="ECO:0000256" key="1">
    <source>
        <dbReference type="SAM" id="MobiDB-lite"/>
    </source>
</evidence>
<evidence type="ECO:0000313" key="3">
    <source>
        <dbReference type="EMBL" id="GAB19127.1"/>
    </source>
</evidence>
<feature type="transmembrane region" description="Helical" evidence="2">
    <location>
        <begin position="58"/>
        <end position="80"/>
    </location>
</feature>
<keyword evidence="4" id="KW-1185">Reference proteome</keyword>
<feature type="region of interest" description="Disordered" evidence="1">
    <location>
        <begin position="192"/>
        <end position="237"/>
    </location>
</feature>